<protein>
    <submittedName>
        <fullName evidence="3">Uncharacterized protein</fullName>
    </submittedName>
</protein>
<organism evidence="3 4">
    <name type="scientific">Polarella glacialis</name>
    <name type="common">Dinoflagellate</name>
    <dbReference type="NCBI Taxonomy" id="89957"/>
    <lineage>
        <taxon>Eukaryota</taxon>
        <taxon>Sar</taxon>
        <taxon>Alveolata</taxon>
        <taxon>Dinophyceae</taxon>
        <taxon>Suessiales</taxon>
        <taxon>Suessiaceae</taxon>
        <taxon>Polarella</taxon>
    </lineage>
</organism>
<feature type="compositionally biased region" description="Polar residues" evidence="2">
    <location>
        <begin position="442"/>
        <end position="455"/>
    </location>
</feature>
<dbReference type="Proteomes" id="UP000654075">
    <property type="component" value="Unassembled WGS sequence"/>
</dbReference>
<dbReference type="EMBL" id="CAJNNV010009723">
    <property type="protein sequence ID" value="CAE8597739.1"/>
    <property type="molecule type" value="Genomic_DNA"/>
</dbReference>
<evidence type="ECO:0000256" key="2">
    <source>
        <dbReference type="SAM" id="MobiDB-lite"/>
    </source>
</evidence>
<accession>A0A813EB81</accession>
<gene>
    <name evidence="3" type="ORF">PGLA1383_LOCUS16173</name>
</gene>
<name>A0A813EB81_POLGL</name>
<comment type="caution">
    <text evidence="3">The sequence shown here is derived from an EMBL/GenBank/DDBJ whole genome shotgun (WGS) entry which is preliminary data.</text>
</comment>
<feature type="region of interest" description="Disordered" evidence="2">
    <location>
        <begin position="426"/>
        <end position="528"/>
    </location>
</feature>
<proteinExistence type="predicted"/>
<evidence type="ECO:0000313" key="3">
    <source>
        <dbReference type="EMBL" id="CAE8597739.1"/>
    </source>
</evidence>
<feature type="non-terminal residue" evidence="3">
    <location>
        <position position="552"/>
    </location>
</feature>
<evidence type="ECO:0000256" key="1">
    <source>
        <dbReference type="SAM" id="Coils"/>
    </source>
</evidence>
<keyword evidence="4" id="KW-1185">Reference proteome</keyword>
<dbReference type="AlphaFoldDB" id="A0A813EB81"/>
<feature type="coiled-coil region" evidence="1">
    <location>
        <begin position="26"/>
        <end position="53"/>
    </location>
</feature>
<evidence type="ECO:0000313" key="4">
    <source>
        <dbReference type="Proteomes" id="UP000654075"/>
    </source>
</evidence>
<feature type="region of interest" description="Disordered" evidence="2">
    <location>
        <begin position="1"/>
        <end position="21"/>
    </location>
</feature>
<reference evidence="3" key="1">
    <citation type="submission" date="2021-02" db="EMBL/GenBank/DDBJ databases">
        <authorList>
            <person name="Dougan E. K."/>
            <person name="Rhodes N."/>
            <person name="Thang M."/>
            <person name="Chan C."/>
        </authorList>
    </citation>
    <scope>NUCLEOTIDE SEQUENCE</scope>
</reference>
<sequence length="552" mass="59058">AWHQPELYVEEPPAQRGFGDQEAPSLGAAHDLRHELQQQLQEIRAEVTRCARALQEPQALPSAEVLDIRQQLAALSSEVLQTSRALSVDVPRGGRVDTELEEVKRQLESLQGHVSKTMSAAMARPVSQEVFEQPEVCEDTRQPVHSATSAATVARDAELAELRAEVNQLRAQMAAPPPLISAAPASASPQPELRGELRAQIEAIRHDLGQIAAPPAAMAPMQQSCYAPEVAALHGRLTAIRAEVARVLQESQNSEDPQSPRLRAELGALLAELHDVRASAAAVAAATAHGVSRTSVRGTVGSAWRHGPVNGQMSHEYLPMPPPMPPMAEMMWYDQASTSGDQRFMDVGPLGAAEWQGHGQAVPMHGGGGFAQEAYHQHGAAWAQSPVLVCQHLATDLAAPGYSFNGYGTYGQSIPAEAPGWQQQQPLGYLPQQRPPPQPQLTGYTASCSRPSSARSYGGWSEGRPMASPRPMPPQEVHRSAVHSGASATSAAAQPGLGASALPEEPADRAPQGLIRRPSRSKLMGPEVMLSMEPSTAWLPAPGQQQQPVFSR</sequence>
<keyword evidence="1" id="KW-0175">Coiled coil</keyword>